<dbReference type="InterPro" id="IPR046118">
    <property type="entry name" value="DUF6115"/>
</dbReference>
<evidence type="ECO:0000313" key="3">
    <source>
        <dbReference type="Proteomes" id="UP000279029"/>
    </source>
</evidence>
<evidence type="ECO:0000313" key="2">
    <source>
        <dbReference type="EMBL" id="VDN46290.1"/>
    </source>
</evidence>
<accession>A0A3P7NYD0</accession>
<keyword evidence="1" id="KW-0812">Transmembrane</keyword>
<dbReference type="RefSeq" id="WP_125135825.1">
    <property type="nucleotide sequence ID" value="NZ_LR130778.1"/>
</dbReference>
<organism evidence="2 3">
    <name type="scientific">Petrocella atlantisensis</name>
    <dbReference type="NCBI Taxonomy" id="2173034"/>
    <lineage>
        <taxon>Bacteria</taxon>
        <taxon>Bacillati</taxon>
        <taxon>Bacillota</taxon>
        <taxon>Clostridia</taxon>
        <taxon>Lachnospirales</taxon>
        <taxon>Vallitaleaceae</taxon>
        <taxon>Petrocella</taxon>
    </lineage>
</organism>
<dbReference type="KEGG" id="cbar:PATL70BA_0437"/>
<sequence>MTIYDGLTLSFIAVGILFIVLSFLYDRTKKTLNQDEAALDDETFRKQISIINEKIVEMNEYHDYVQKEMEKKHKELLFLYQMISEKEKLVRQIQTTRFDDTLIRVDSKEPTRVKTEEKTEEKTLQAASTNTNIKILEMKHQGYQAAEIAKILNIGQGEVQLVINLFE</sequence>
<dbReference type="EMBL" id="LR130778">
    <property type="protein sequence ID" value="VDN46290.1"/>
    <property type="molecule type" value="Genomic_DNA"/>
</dbReference>
<protein>
    <submittedName>
        <fullName evidence="2">Uncharacterized protein</fullName>
    </submittedName>
</protein>
<feature type="transmembrane region" description="Helical" evidence="1">
    <location>
        <begin position="6"/>
        <end position="25"/>
    </location>
</feature>
<dbReference type="OrthoDB" id="2086261at2"/>
<name>A0A3P7NYD0_9FIRM</name>
<keyword evidence="3" id="KW-1185">Reference proteome</keyword>
<evidence type="ECO:0000256" key="1">
    <source>
        <dbReference type="SAM" id="Phobius"/>
    </source>
</evidence>
<proteinExistence type="predicted"/>
<keyword evidence="1" id="KW-0472">Membrane</keyword>
<reference evidence="2 3" key="1">
    <citation type="submission" date="2018-09" db="EMBL/GenBank/DDBJ databases">
        <authorList>
            <person name="Postec A."/>
        </authorList>
    </citation>
    <scope>NUCLEOTIDE SEQUENCE [LARGE SCALE GENOMIC DNA]</scope>
    <source>
        <strain evidence="2">70B-A</strain>
    </source>
</reference>
<dbReference type="AlphaFoldDB" id="A0A3P7NYD0"/>
<dbReference type="Proteomes" id="UP000279029">
    <property type="component" value="Chromosome"/>
</dbReference>
<keyword evidence="1" id="KW-1133">Transmembrane helix</keyword>
<gene>
    <name evidence="2" type="ORF">PATL70BA_0437</name>
</gene>
<dbReference type="Pfam" id="PF19610">
    <property type="entry name" value="DUF6115"/>
    <property type="match status" value="1"/>
</dbReference>